<feature type="transmembrane region" description="Helical" evidence="1">
    <location>
        <begin position="190"/>
        <end position="220"/>
    </location>
</feature>
<dbReference type="Gene3D" id="2.60.120.260">
    <property type="entry name" value="Galactose-binding domain-like"/>
    <property type="match status" value="1"/>
</dbReference>
<evidence type="ECO:0000256" key="1">
    <source>
        <dbReference type="SAM" id="Phobius"/>
    </source>
</evidence>
<evidence type="ECO:0008006" key="5">
    <source>
        <dbReference type="Google" id="ProtNLM"/>
    </source>
</evidence>
<dbReference type="Pfam" id="PF24607">
    <property type="entry name" value="CBM_AftD"/>
    <property type="match status" value="1"/>
</dbReference>
<dbReference type="InterPro" id="IPR008979">
    <property type="entry name" value="Galactose-bd-like_sf"/>
</dbReference>
<feature type="transmembrane region" description="Helical" evidence="1">
    <location>
        <begin position="1341"/>
        <end position="1358"/>
    </location>
</feature>
<feature type="transmembrane region" description="Helical" evidence="1">
    <location>
        <begin position="1423"/>
        <end position="1445"/>
    </location>
</feature>
<dbReference type="InterPro" id="IPR056997">
    <property type="entry name" value="CBM_AftD"/>
</dbReference>
<protein>
    <recommendedName>
        <fullName evidence="5">DUF3367 domain-containing protein</fullName>
    </recommendedName>
</protein>
<gene>
    <name evidence="4" type="ORF">AVDCRST_MAG20-2975</name>
</gene>
<feature type="domain" description="Alpha-(1-&gt;3)-arabinofuranosyltransferase N-terminal GT-C" evidence="2">
    <location>
        <begin position="21"/>
        <end position="702"/>
    </location>
</feature>
<feature type="transmembrane region" description="Helical" evidence="1">
    <location>
        <begin position="232"/>
        <end position="252"/>
    </location>
</feature>
<feature type="transmembrane region" description="Helical" evidence="1">
    <location>
        <begin position="414"/>
        <end position="433"/>
    </location>
</feature>
<evidence type="ECO:0000259" key="3">
    <source>
        <dbReference type="Pfam" id="PF24607"/>
    </source>
</evidence>
<proteinExistence type="predicted"/>
<dbReference type="SUPFAM" id="SSF49785">
    <property type="entry name" value="Galactose-binding domain-like"/>
    <property type="match status" value="1"/>
</dbReference>
<feature type="transmembrane region" description="Helical" evidence="1">
    <location>
        <begin position="129"/>
        <end position="148"/>
    </location>
</feature>
<evidence type="ECO:0000259" key="2">
    <source>
        <dbReference type="Pfam" id="PF11847"/>
    </source>
</evidence>
<feature type="transmembrane region" description="Helical" evidence="1">
    <location>
        <begin position="1294"/>
        <end position="1314"/>
    </location>
</feature>
<accession>A0A6J4J0G1</accession>
<keyword evidence="1" id="KW-0472">Membrane</keyword>
<organism evidence="4">
    <name type="scientific">uncultured Acidimicrobiales bacterium</name>
    <dbReference type="NCBI Taxonomy" id="310071"/>
    <lineage>
        <taxon>Bacteria</taxon>
        <taxon>Bacillati</taxon>
        <taxon>Actinomycetota</taxon>
        <taxon>Acidimicrobiia</taxon>
        <taxon>Acidimicrobiales</taxon>
        <taxon>environmental samples</taxon>
    </lineage>
</organism>
<dbReference type="GO" id="GO:0016740">
    <property type="term" value="F:transferase activity"/>
    <property type="evidence" value="ECO:0007669"/>
    <property type="project" value="InterPro"/>
</dbReference>
<feature type="transmembrane region" description="Helical" evidence="1">
    <location>
        <begin position="312"/>
        <end position="332"/>
    </location>
</feature>
<name>A0A6J4J0G1_9ACTN</name>
<reference evidence="4" key="1">
    <citation type="submission" date="2020-02" db="EMBL/GenBank/DDBJ databases">
        <authorList>
            <person name="Meier V. D."/>
        </authorList>
    </citation>
    <scope>NUCLEOTIDE SEQUENCE</scope>
    <source>
        <strain evidence="4">AVDCRST_MAG20</strain>
    </source>
</reference>
<feature type="transmembrane region" description="Helical" evidence="1">
    <location>
        <begin position="387"/>
        <end position="407"/>
    </location>
</feature>
<feature type="transmembrane region" description="Helical" evidence="1">
    <location>
        <begin position="339"/>
        <end position="358"/>
    </location>
</feature>
<feature type="domain" description="Arabinofuranosyltransferase D third carbohydrate binding module" evidence="3">
    <location>
        <begin position="980"/>
        <end position="1109"/>
    </location>
</feature>
<feature type="transmembrane region" description="Helical" evidence="1">
    <location>
        <begin position="91"/>
        <end position="109"/>
    </location>
</feature>
<sequence length="1466" mass="155247">MERWPSLVRHLLLAAATYVPLLLTARGRVVADTKSYLYLDPGRLLERAPSMWDPNVGLGTVTHQNIGYLFPMGPWFWAFERLGAPDWVAQRLWLGTIMFAAGAGVLFLLRTLGWGQGPADATEVSGRVWRAVSRVTGGGALAAAVVYMLSPYVLNYGTRLSVLLLPWAGLPWMIGLTQRALRSGSWRHPALFAVVVTIVGGVNATALLLAGIGPLLWVLFAVWVQREVTLRGALAAVARIGVLTLGSSLWWMSGLATQGSYGIDVLRYSETVATVAETSSAPEVLRGLGYWFFYGGEKSGPWIPASRPYMEAPWLIAAGFTLTGLALVAAVVSRWRQRAFFVGLVVIGTAVAVGPHPFQSPSPIGAVFKRLATSSTAGLAMRSTPRAVPLIVLGVAVLLAAGLAGLARVRPRPAVVASLVVMGIAVVGLAPLWSGDALGENLMRDEDVPSYWHEAAAYLDDQGTDTRVLEVPGSDFASYRWGNTVDPITPGLMDRPYVARELIPYGSPASADLLNALDRRFQDDVLDPGVLAPVARRLGAGDIVVRSDLAFEDYRTPRPRALWDQLVPHPEGLAEPVAFGPAVPNRADRFPMQDEVEEAIPRDTPHPPPVGVFEVEDPMPIIRTAAAREPLLLAGDGEGVIQAGAAGLLDGGAPLFYSAATAGDPALREQLLDDGADLVLTDTNRKRGRRWSTVWENTGYTEPAGSEPLRDDISDNRLPLFPAAPDTAFTTVDQRGVREVKASRYGNPVTFTPDDRAANALDGDVETSWSVGDFSPVVGERIVIELDEPVTTDRVELVQPVIGPRDRFITRVEVVLDGESIGTFPLDESSRTAGGQSVDIGEHTFSTIELVVAEDNIGARRAYGTLSPVGFAEVRVADIAVDEVVQLPSDLLDGVGARSAAHDLTVLLERARGRVYISPDEEPSIVRGFGLPSERRFTLEGDARVSAVADEATIDRALGYPAPADGGIAVESSTYLRGNLAARGASALDGDPSTSWRTEFAVHNQIGASLTVGMPGPVTLDRLDLVLLADGDHSVPTRLRIVGGSESRTVEVPAVEDQPVDGATQSVTVSFDPLTTDRLQVVVEAIRPVEAREYYSERPGVLPIGVAELGIPGVLRPTVPAALASPCREDLLELDGEPIGVRVTGSTAEGVARAALALERCGGAADAIPVGAGDHVLRAAPGAETGIDLDRLVLRSDASPQPSGGAAGGTAPRLETVGSGRTSLDLQVSGADGPFWVVLGQSHSPGWTAEVDGGERLGASTLVDGYANGWYVDPRGEQDLALNLEWEPQRRVRAALVVSGAFLVLCLGIVAWGWRRRTPASLPTTSDVELASPLSWGGGRLRPGGAVVLTLAGAAAAALVVSPLAGAVVGATVAAALALQVVGRRGRPVLVGGAIASYGLAVGLILARQLWRGGFDADFEWPSFFPASHVLAWIGLALLAVDVLLDQVEARRRSSPTEQRGQPAEA</sequence>
<dbReference type="EMBL" id="CADCSY010000134">
    <property type="protein sequence ID" value="CAA9264359.1"/>
    <property type="molecule type" value="Genomic_DNA"/>
</dbReference>
<feature type="transmembrane region" description="Helical" evidence="1">
    <location>
        <begin position="160"/>
        <end position="178"/>
    </location>
</feature>
<feature type="transmembrane region" description="Helical" evidence="1">
    <location>
        <begin position="1364"/>
        <end position="1382"/>
    </location>
</feature>
<evidence type="ECO:0000313" key="4">
    <source>
        <dbReference type="EMBL" id="CAA9264359.1"/>
    </source>
</evidence>
<keyword evidence="1" id="KW-1133">Transmembrane helix</keyword>
<feature type="transmembrane region" description="Helical" evidence="1">
    <location>
        <begin position="1389"/>
        <end position="1411"/>
    </location>
</feature>
<keyword evidence="1" id="KW-0812">Transmembrane</keyword>
<dbReference type="Pfam" id="PF11847">
    <property type="entry name" value="GT-C_AftD"/>
    <property type="match status" value="1"/>
</dbReference>
<dbReference type="InterPro" id="IPR021798">
    <property type="entry name" value="AftD_N"/>
</dbReference>
<feature type="transmembrane region" description="Helical" evidence="1">
    <location>
        <begin position="55"/>
        <end position="79"/>
    </location>
</feature>